<comment type="caution">
    <text evidence="2">The sequence shown here is derived from an EMBL/GenBank/DDBJ whole genome shotgun (WGS) entry which is preliminary data.</text>
</comment>
<keyword evidence="1" id="KW-1133">Transmembrane helix</keyword>
<dbReference type="Proteomes" id="UP000034072">
    <property type="component" value="Unassembled WGS sequence"/>
</dbReference>
<evidence type="ECO:0000256" key="1">
    <source>
        <dbReference type="SAM" id="Phobius"/>
    </source>
</evidence>
<dbReference type="AlphaFoldDB" id="A0A0G0QUX9"/>
<sequence>MKTLLAIIFTLLFIAWGVAMTFNSIMFNRGCGGYLKRAADANTTKLATENLEIAVKYAKDNGLTSGYTSIVYRTPDEDVGFWYDNLKESLKELQSTSPDASRLEKTNALMKLRETLLDSGQSTSVTAPAGISRYPHNGFLALWGWLSFILAIIFWLGATV</sequence>
<evidence type="ECO:0000313" key="2">
    <source>
        <dbReference type="EMBL" id="KKR41161.1"/>
    </source>
</evidence>
<gene>
    <name evidence="2" type="ORF">UT75_C0001G0065</name>
</gene>
<reference evidence="2 3" key="1">
    <citation type="journal article" date="2015" name="Nature">
        <title>rRNA introns, odd ribosomes, and small enigmatic genomes across a large radiation of phyla.</title>
        <authorList>
            <person name="Brown C.T."/>
            <person name="Hug L.A."/>
            <person name="Thomas B.C."/>
            <person name="Sharon I."/>
            <person name="Castelle C.J."/>
            <person name="Singh A."/>
            <person name="Wilkins M.J."/>
            <person name="Williams K.H."/>
            <person name="Banfield J.F."/>
        </authorList>
    </citation>
    <scope>NUCLEOTIDE SEQUENCE [LARGE SCALE GENOMIC DNA]</scope>
</reference>
<proteinExistence type="predicted"/>
<protein>
    <submittedName>
        <fullName evidence="2">Uncharacterized protein</fullName>
    </submittedName>
</protein>
<keyword evidence="1" id="KW-0472">Membrane</keyword>
<dbReference type="EMBL" id="LBXZ01000001">
    <property type="protein sequence ID" value="KKR41161.1"/>
    <property type="molecule type" value="Genomic_DNA"/>
</dbReference>
<keyword evidence="1" id="KW-0812">Transmembrane</keyword>
<organism evidence="2 3">
    <name type="scientific">Candidatus Yanofskybacteria bacterium GW2011_GWE2_40_11</name>
    <dbReference type="NCBI Taxonomy" id="1619033"/>
    <lineage>
        <taxon>Bacteria</taxon>
        <taxon>Candidatus Yanofskyibacteriota</taxon>
    </lineage>
</organism>
<feature type="transmembrane region" description="Helical" evidence="1">
    <location>
        <begin position="139"/>
        <end position="158"/>
    </location>
</feature>
<evidence type="ECO:0000313" key="3">
    <source>
        <dbReference type="Proteomes" id="UP000034072"/>
    </source>
</evidence>
<feature type="transmembrane region" description="Helical" evidence="1">
    <location>
        <begin position="6"/>
        <end position="27"/>
    </location>
</feature>
<name>A0A0G0QUX9_9BACT</name>
<accession>A0A0G0QUX9</accession>